<keyword evidence="2" id="KW-0346">Stress response</keyword>
<dbReference type="PATRIC" id="fig|553.3.peg.3390"/>
<dbReference type="EMBL" id="AP012032">
    <property type="protein sequence ID" value="BAK10344.1"/>
    <property type="molecule type" value="Genomic_DNA"/>
</dbReference>
<evidence type="ECO:0000256" key="3">
    <source>
        <dbReference type="ARBA" id="ARBA00023054"/>
    </source>
</evidence>
<proteinExistence type="predicted"/>
<dbReference type="AlphaFoldDB" id="A0A0H3KTH1"/>
<dbReference type="NCBIfam" id="NF007598">
    <property type="entry name" value="PRK10244.1"/>
    <property type="match status" value="1"/>
</dbReference>
<reference evidence="5" key="1">
    <citation type="journal article" date="2012" name="Appl. Microbiol. Biotechnol.">
        <title>The complete genome sequence of Pantoea ananatis AJ13355, an organism with great biotechnological potential.</title>
        <authorList>
            <person name="Hara Y."/>
            <person name="Kadotani N."/>
            <person name="Izui H."/>
            <person name="Katashkina J.I."/>
            <person name="Kuvaeva T.M."/>
            <person name="Andreeva I.G."/>
            <person name="Golubeva L.I."/>
            <person name="Malko D.B."/>
            <person name="Makeev V.J."/>
            <person name="Mashko S.V."/>
            <person name="Kozlov Y.I."/>
        </authorList>
    </citation>
    <scope>NUCLEOTIDE SEQUENCE [LARGE SCALE GENOMIC DNA]</scope>
    <source>
        <strain evidence="5">AJ13355</strain>
    </source>
</reference>
<name>A0A0H3KTH1_PANAA</name>
<dbReference type="KEGG" id="paj:PAJ_0264"/>
<dbReference type="InterPro" id="IPR019732">
    <property type="entry name" value="SigmaS_Anti-adapt_IraP"/>
</dbReference>
<keyword evidence="3" id="KW-0175">Coiled coil</keyword>
<dbReference type="Pfam" id="PF10796">
    <property type="entry name" value="Anti-adapt_IraP"/>
    <property type="match status" value="1"/>
</dbReference>
<dbReference type="OrthoDB" id="6548574at2"/>
<dbReference type="GO" id="GO:0005737">
    <property type="term" value="C:cytoplasm"/>
    <property type="evidence" value="ECO:0007669"/>
    <property type="project" value="InterPro"/>
</dbReference>
<organism evidence="4 5">
    <name type="scientific">Pantoea ananatis (strain AJ13355)</name>
    <dbReference type="NCBI Taxonomy" id="932677"/>
    <lineage>
        <taxon>Bacteria</taxon>
        <taxon>Pseudomonadati</taxon>
        <taxon>Pseudomonadota</taxon>
        <taxon>Gammaproteobacteria</taxon>
        <taxon>Enterobacterales</taxon>
        <taxon>Erwiniaceae</taxon>
        <taxon>Pantoea</taxon>
    </lineage>
</organism>
<dbReference type="HOGENOM" id="CLU_169517_0_0_6"/>
<sequence length="84" mass="9383">MKNLIAELLITLAEKEEASKEQVVQIEALELVITAMLRMMPPEQHQSLVNSIDTAMIHAGVDHNDHNAALLKNAVTRLLHRPHS</sequence>
<keyword evidence="1" id="KW-0963">Cytoplasm</keyword>
<evidence type="ECO:0000256" key="2">
    <source>
        <dbReference type="ARBA" id="ARBA00023016"/>
    </source>
</evidence>
<dbReference type="Proteomes" id="UP000006690">
    <property type="component" value="Chromosome"/>
</dbReference>
<dbReference type="eggNOG" id="ENOG5032SF1">
    <property type="taxonomic scope" value="Bacteria"/>
</dbReference>
<accession>A0A0H3KTH1</accession>
<evidence type="ECO:0000256" key="1">
    <source>
        <dbReference type="ARBA" id="ARBA00022490"/>
    </source>
</evidence>
<evidence type="ECO:0000313" key="5">
    <source>
        <dbReference type="Proteomes" id="UP000006690"/>
    </source>
</evidence>
<protein>
    <submittedName>
        <fullName evidence="4">Cytoplasmic protein YaiB</fullName>
    </submittedName>
</protein>
<dbReference type="RefSeq" id="WP_014593043.1">
    <property type="nucleotide sequence ID" value="NC_017531.2"/>
</dbReference>
<evidence type="ECO:0000313" key="4">
    <source>
        <dbReference type="EMBL" id="BAK10344.1"/>
    </source>
</evidence>
<gene>
    <name evidence="4" type="primary">yaiB</name>
    <name evidence="4" type="ordered locus">PAJ_0264</name>
</gene>